<organism evidence="2 3">
    <name type="scientific">Mariniblastus fucicola</name>
    <dbReference type="NCBI Taxonomy" id="980251"/>
    <lineage>
        <taxon>Bacteria</taxon>
        <taxon>Pseudomonadati</taxon>
        <taxon>Planctomycetota</taxon>
        <taxon>Planctomycetia</taxon>
        <taxon>Pirellulales</taxon>
        <taxon>Pirellulaceae</taxon>
        <taxon>Mariniblastus</taxon>
    </lineage>
</organism>
<dbReference type="InterPro" id="IPR036515">
    <property type="entry name" value="Transposase_17_sf"/>
</dbReference>
<proteinExistence type="predicted"/>
<dbReference type="SMART" id="SM01321">
    <property type="entry name" value="Y1_Tnp"/>
    <property type="match status" value="1"/>
</dbReference>
<accession>A0A5B9P911</accession>
<dbReference type="OrthoDB" id="277009at2"/>
<dbReference type="GO" id="GO:0004803">
    <property type="term" value="F:transposase activity"/>
    <property type="evidence" value="ECO:0007669"/>
    <property type="project" value="InterPro"/>
</dbReference>
<feature type="domain" description="Transposase IS200-like" evidence="1">
    <location>
        <begin position="9"/>
        <end position="126"/>
    </location>
</feature>
<dbReference type="KEGG" id="mff:MFFC18_26720"/>
<sequence>MPRSPRADEAGEIYHALNRGNARNPIFFKDEDYEAFERLIAQGLEKFEVDLIAYQWMNNHWHMVLSPRVDGGMSAFIGWITLTHTQRYHARHKTTGYGHVYQGRYKSFPVEDDDHFHVVCRYVERNALRANLVKRAEQYRWGSLWNWLGGESPIELSPWPVRRLPNWIGRVNQALGDGEHKALARSIQRGVPFGSEKWVEKTVKRCRLESTVRPRGRPKKLA</sequence>
<dbReference type="PANTHER" id="PTHR34322">
    <property type="entry name" value="TRANSPOSASE, Y1_TNP DOMAIN-CONTAINING"/>
    <property type="match status" value="1"/>
</dbReference>
<evidence type="ECO:0000313" key="2">
    <source>
        <dbReference type="EMBL" id="QEG22788.1"/>
    </source>
</evidence>
<keyword evidence="3" id="KW-1185">Reference proteome</keyword>
<evidence type="ECO:0000313" key="3">
    <source>
        <dbReference type="Proteomes" id="UP000322214"/>
    </source>
</evidence>
<dbReference type="GO" id="GO:0003677">
    <property type="term" value="F:DNA binding"/>
    <property type="evidence" value="ECO:0007669"/>
    <property type="project" value="InterPro"/>
</dbReference>
<dbReference type="GO" id="GO:0006313">
    <property type="term" value="P:DNA transposition"/>
    <property type="evidence" value="ECO:0007669"/>
    <property type="project" value="InterPro"/>
</dbReference>
<dbReference type="AlphaFoldDB" id="A0A5B9P911"/>
<dbReference type="Gene3D" id="3.30.70.1290">
    <property type="entry name" value="Transposase IS200-like"/>
    <property type="match status" value="1"/>
</dbReference>
<dbReference type="SUPFAM" id="SSF143422">
    <property type="entry name" value="Transposase IS200-like"/>
    <property type="match status" value="1"/>
</dbReference>
<name>A0A5B9P911_9BACT</name>
<protein>
    <submittedName>
        <fullName evidence="2">Transposase IS200 like protein</fullName>
    </submittedName>
</protein>
<dbReference type="InterPro" id="IPR002686">
    <property type="entry name" value="Transposase_17"/>
</dbReference>
<reference evidence="2 3" key="1">
    <citation type="submission" date="2019-08" db="EMBL/GenBank/DDBJ databases">
        <title>Deep-cultivation of Planctomycetes and their phenomic and genomic characterization uncovers novel biology.</title>
        <authorList>
            <person name="Wiegand S."/>
            <person name="Jogler M."/>
            <person name="Boedeker C."/>
            <person name="Pinto D."/>
            <person name="Vollmers J."/>
            <person name="Rivas-Marin E."/>
            <person name="Kohn T."/>
            <person name="Peeters S.H."/>
            <person name="Heuer A."/>
            <person name="Rast P."/>
            <person name="Oberbeckmann S."/>
            <person name="Bunk B."/>
            <person name="Jeske O."/>
            <person name="Meyerdierks A."/>
            <person name="Storesund J.E."/>
            <person name="Kallscheuer N."/>
            <person name="Luecker S."/>
            <person name="Lage O.M."/>
            <person name="Pohl T."/>
            <person name="Merkel B.J."/>
            <person name="Hornburger P."/>
            <person name="Mueller R.-W."/>
            <person name="Bruemmer F."/>
            <person name="Labrenz M."/>
            <person name="Spormann A.M."/>
            <person name="Op den Camp H."/>
            <person name="Overmann J."/>
            <person name="Amann R."/>
            <person name="Jetten M.S.M."/>
            <person name="Mascher T."/>
            <person name="Medema M.H."/>
            <person name="Devos D.P."/>
            <person name="Kaster A.-K."/>
            <person name="Ovreas L."/>
            <person name="Rohde M."/>
            <person name="Galperin M.Y."/>
            <person name="Jogler C."/>
        </authorList>
    </citation>
    <scope>NUCLEOTIDE SEQUENCE [LARGE SCALE GENOMIC DNA]</scope>
    <source>
        <strain evidence="2 3">FC18</strain>
    </source>
</reference>
<dbReference type="Pfam" id="PF01797">
    <property type="entry name" value="Y1_Tnp"/>
    <property type="match status" value="1"/>
</dbReference>
<evidence type="ECO:0000259" key="1">
    <source>
        <dbReference type="SMART" id="SM01321"/>
    </source>
</evidence>
<dbReference type="PANTHER" id="PTHR34322:SF2">
    <property type="entry name" value="TRANSPOSASE IS200-LIKE DOMAIN-CONTAINING PROTEIN"/>
    <property type="match status" value="1"/>
</dbReference>
<dbReference type="Proteomes" id="UP000322214">
    <property type="component" value="Chromosome"/>
</dbReference>
<dbReference type="STRING" id="980251.GCA_001642875_01461"/>
<dbReference type="RefSeq" id="WP_075084262.1">
    <property type="nucleotide sequence ID" value="NZ_CP042912.1"/>
</dbReference>
<gene>
    <name evidence="2" type="ORF">MFFC18_26720</name>
</gene>
<dbReference type="EMBL" id="CP042912">
    <property type="protein sequence ID" value="QEG22788.1"/>
    <property type="molecule type" value="Genomic_DNA"/>
</dbReference>